<evidence type="ECO:0000313" key="1">
    <source>
        <dbReference type="EnsemblMetazoa" id="GPAI023780-PA"/>
    </source>
</evidence>
<proteinExistence type="predicted"/>
<sequence length="110" mass="12511">MLMEDSMLSLNCSDCLKVLREAFLAQELLQAGDRKFNIRFQEFCDSVDENIENVGIKLEEKINSNNYLKKICPKAKFKPQEKNGRGNQINTLAEDICGINMDGSAKSKNY</sequence>
<reference evidence="2" key="1">
    <citation type="submission" date="2014-03" db="EMBL/GenBank/DDBJ databases">
        <authorList>
            <person name="Aksoy S."/>
            <person name="Warren W."/>
            <person name="Wilson R.K."/>
        </authorList>
    </citation>
    <scope>NUCLEOTIDE SEQUENCE [LARGE SCALE GENOMIC DNA]</scope>
    <source>
        <strain evidence="2">IAEA</strain>
    </source>
</reference>
<dbReference type="EnsemblMetazoa" id="GPAI023780-RA">
    <property type="protein sequence ID" value="GPAI023780-PA"/>
    <property type="gene ID" value="GPAI023780"/>
</dbReference>
<protein>
    <submittedName>
        <fullName evidence="1">Uncharacterized protein</fullName>
    </submittedName>
</protein>
<dbReference type="VEuPathDB" id="VectorBase:GPAI023780"/>
<keyword evidence="2" id="KW-1185">Reference proteome</keyword>
<name>A0A1A9ZSP1_GLOPL</name>
<dbReference type="Proteomes" id="UP000092445">
    <property type="component" value="Unassembled WGS sequence"/>
</dbReference>
<dbReference type="AlphaFoldDB" id="A0A1A9ZSP1"/>
<evidence type="ECO:0000313" key="2">
    <source>
        <dbReference type="Proteomes" id="UP000092445"/>
    </source>
</evidence>
<organism evidence="1 2">
    <name type="scientific">Glossina pallidipes</name>
    <name type="common">Tsetse fly</name>
    <dbReference type="NCBI Taxonomy" id="7398"/>
    <lineage>
        <taxon>Eukaryota</taxon>
        <taxon>Metazoa</taxon>
        <taxon>Ecdysozoa</taxon>
        <taxon>Arthropoda</taxon>
        <taxon>Hexapoda</taxon>
        <taxon>Insecta</taxon>
        <taxon>Pterygota</taxon>
        <taxon>Neoptera</taxon>
        <taxon>Endopterygota</taxon>
        <taxon>Diptera</taxon>
        <taxon>Brachycera</taxon>
        <taxon>Muscomorpha</taxon>
        <taxon>Hippoboscoidea</taxon>
        <taxon>Glossinidae</taxon>
        <taxon>Glossina</taxon>
    </lineage>
</organism>
<reference evidence="1" key="2">
    <citation type="submission" date="2020-05" db="UniProtKB">
        <authorList>
            <consortium name="EnsemblMetazoa"/>
        </authorList>
    </citation>
    <scope>IDENTIFICATION</scope>
    <source>
        <strain evidence="1">IAEA</strain>
    </source>
</reference>
<accession>A0A1A9ZSP1</accession>